<feature type="transmembrane region" description="Helical" evidence="6">
    <location>
        <begin position="6"/>
        <end position="26"/>
    </location>
</feature>
<gene>
    <name evidence="7" type="ORF">H8S62_05960</name>
</gene>
<protein>
    <submittedName>
        <fullName evidence="7">ABC transporter permease</fullName>
    </submittedName>
</protein>
<evidence type="ECO:0000313" key="8">
    <source>
        <dbReference type="Proteomes" id="UP000607645"/>
    </source>
</evidence>
<organism evidence="7 8">
    <name type="scientific">Lawsonibacter faecis</name>
    <dbReference type="NCBI Taxonomy" id="2763052"/>
    <lineage>
        <taxon>Bacteria</taxon>
        <taxon>Bacillati</taxon>
        <taxon>Bacillota</taxon>
        <taxon>Clostridia</taxon>
        <taxon>Eubacteriales</taxon>
        <taxon>Oscillospiraceae</taxon>
        <taxon>Lawsonibacter</taxon>
    </lineage>
</organism>
<evidence type="ECO:0000256" key="6">
    <source>
        <dbReference type="SAM" id="Phobius"/>
    </source>
</evidence>
<proteinExistence type="predicted"/>
<evidence type="ECO:0000256" key="1">
    <source>
        <dbReference type="ARBA" id="ARBA00004651"/>
    </source>
</evidence>
<dbReference type="Pfam" id="PF02653">
    <property type="entry name" value="BPD_transp_2"/>
    <property type="match status" value="1"/>
</dbReference>
<feature type="transmembrane region" description="Helical" evidence="6">
    <location>
        <begin position="38"/>
        <end position="58"/>
    </location>
</feature>
<dbReference type="EMBL" id="JACOPQ010000004">
    <property type="protein sequence ID" value="MBC5736551.1"/>
    <property type="molecule type" value="Genomic_DNA"/>
</dbReference>
<feature type="transmembrane region" description="Helical" evidence="6">
    <location>
        <begin position="64"/>
        <end position="91"/>
    </location>
</feature>
<feature type="transmembrane region" description="Helical" evidence="6">
    <location>
        <begin position="156"/>
        <end position="178"/>
    </location>
</feature>
<accession>A0A8J6MC70</accession>
<dbReference type="GO" id="GO:0022857">
    <property type="term" value="F:transmembrane transporter activity"/>
    <property type="evidence" value="ECO:0007669"/>
    <property type="project" value="InterPro"/>
</dbReference>
<keyword evidence="3 6" id="KW-0812">Transmembrane</keyword>
<feature type="transmembrane region" description="Helical" evidence="6">
    <location>
        <begin position="209"/>
        <end position="226"/>
    </location>
</feature>
<feature type="transmembrane region" description="Helical" evidence="6">
    <location>
        <begin position="264"/>
        <end position="281"/>
    </location>
</feature>
<dbReference type="AlphaFoldDB" id="A0A8J6MC70"/>
<dbReference type="CDD" id="cd06580">
    <property type="entry name" value="TM_PBP1_transp_TpRbsC_like"/>
    <property type="match status" value="1"/>
</dbReference>
<keyword evidence="2" id="KW-1003">Cell membrane</keyword>
<evidence type="ECO:0000256" key="3">
    <source>
        <dbReference type="ARBA" id="ARBA00022692"/>
    </source>
</evidence>
<dbReference type="GO" id="GO:0005886">
    <property type="term" value="C:plasma membrane"/>
    <property type="evidence" value="ECO:0007669"/>
    <property type="project" value="UniProtKB-SubCell"/>
</dbReference>
<evidence type="ECO:0000256" key="4">
    <source>
        <dbReference type="ARBA" id="ARBA00022989"/>
    </source>
</evidence>
<keyword evidence="5 6" id="KW-0472">Membrane</keyword>
<keyword evidence="8" id="KW-1185">Reference proteome</keyword>
<comment type="caution">
    <text evidence="7">The sequence shown here is derived from an EMBL/GenBank/DDBJ whole genome shotgun (WGS) entry which is preliminary data.</text>
</comment>
<name>A0A8J6MC70_9FIRM</name>
<dbReference type="PANTHER" id="PTHR43370:SF2">
    <property type="entry name" value="ABC TRANSPORTER PERMEASE PROTEIN"/>
    <property type="match status" value="1"/>
</dbReference>
<keyword evidence="4 6" id="KW-1133">Transmembrane helix</keyword>
<reference evidence="7" key="1">
    <citation type="submission" date="2020-08" db="EMBL/GenBank/DDBJ databases">
        <title>Genome public.</title>
        <authorList>
            <person name="Liu C."/>
            <person name="Sun Q."/>
        </authorList>
    </citation>
    <scope>NUCLEOTIDE SEQUENCE</scope>
    <source>
        <strain evidence="7">NSJ-52</strain>
    </source>
</reference>
<dbReference type="PANTHER" id="PTHR43370">
    <property type="entry name" value="SUGAR ABC TRANSPORTER INTEGRAL MEMBRANE PROTEIN-RELATED"/>
    <property type="match status" value="1"/>
</dbReference>
<feature type="transmembrane region" description="Helical" evidence="6">
    <location>
        <begin position="287"/>
        <end position="305"/>
    </location>
</feature>
<evidence type="ECO:0000256" key="2">
    <source>
        <dbReference type="ARBA" id="ARBA00022475"/>
    </source>
</evidence>
<evidence type="ECO:0000256" key="5">
    <source>
        <dbReference type="ARBA" id="ARBA00023136"/>
    </source>
</evidence>
<feature type="transmembrane region" description="Helical" evidence="6">
    <location>
        <begin position="103"/>
        <end position="122"/>
    </location>
</feature>
<evidence type="ECO:0000313" key="7">
    <source>
        <dbReference type="EMBL" id="MBC5736551.1"/>
    </source>
</evidence>
<sequence>MGDFNLAGFLTAAVLAGVPLLFGTLGEILTEKSGNLNLGVEGMMFMGAVGGLAGPYFYEQVGGTSQIIAVLLGLVLAFLCAAFGAFLYSVLTITLRANQNVTGLALTIFGTGFANFFGEAIGSTNASNYMSVGKPTVDAFNNGIMGLKGAGGVGDFFASMNFMVVLGLLLAGFLAWFLGRSRKGLNLRSVGESPATADAAGINVTAYKYLATVLGGGICGLGGLYIVMNASSGVGGTWVHNCVGGRGWIAVALVIFATWSPTRAILGSLVFGALSIMRLYINLGIPAQIYSIFPYIATVIVLIAVSMRRKRENQPPNSLGLAYFREER</sequence>
<dbReference type="RefSeq" id="WP_155150539.1">
    <property type="nucleotide sequence ID" value="NZ_JACOPQ010000004.1"/>
</dbReference>
<comment type="subcellular location">
    <subcellularLocation>
        <location evidence="1">Cell membrane</location>
        <topology evidence="1">Multi-pass membrane protein</topology>
    </subcellularLocation>
</comment>
<dbReference type="InterPro" id="IPR001851">
    <property type="entry name" value="ABC_transp_permease"/>
</dbReference>
<dbReference type="Proteomes" id="UP000607645">
    <property type="component" value="Unassembled WGS sequence"/>
</dbReference>
<feature type="transmembrane region" description="Helical" evidence="6">
    <location>
        <begin position="238"/>
        <end position="257"/>
    </location>
</feature>